<accession>A0ABY7DNH4</accession>
<keyword evidence="2" id="KW-1185">Reference proteome</keyword>
<dbReference type="Proteomes" id="UP001164746">
    <property type="component" value="Chromosome 3"/>
</dbReference>
<sequence>MSLIHGDTSALMTLGQMRLGSCAKLLMELTSLARYPANMLAITDWCQTYNVRAVRMTCLCVPQTLEVTATADTPPLWIVTRFVLLVELIIRPVV</sequence>
<evidence type="ECO:0000313" key="2">
    <source>
        <dbReference type="Proteomes" id="UP001164746"/>
    </source>
</evidence>
<dbReference type="EMBL" id="CP111014">
    <property type="protein sequence ID" value="WAQ99256.1"/>
    <property type="molecule type" value="Genomic_DNA"/>
</dbReference>
<name>A0ABY7DNH4_MYAAR</name>
<reference evidence="1" key="1">
    <citation type="submission" date="2022-11" db="EMBL/GenBank/DDBJ databases">
        <title>Centuries of genome instability and evolution in soft-shell clam transmissible cancer (bioRxiv).</title>
        <authorList>
            <person name="Hart S.F.M."/>
            <person name="Yonemitsu M.A."/>
            <person name="Giersch R.M."/>
            <person name="Beal B.F."/>
            <person name="Arriagada G."/>
            <person name="Davis B.W."/>
            <person name="Ostrander E.A."/>
            <person name="Goff S.P."/>
            <person name="Metzger M.J."/>
        </authorList>
    </citation>
    <scope>NUCLEOTIDE SEQUENCE</scope>
    <source>
        <strain evidence="1">MELC-2E11</strain>
        <tissue evidence="1">Siphon/mantle</tissue>
    </source>
</reference>
<protein>
    <submittedName>
        <fullName evidence="1">Uncharacterized protein</fullName>
    </submittedName>
</protein>
<gene>
    <name evidence="1" type="ORF">MAR_023629</name>
</gene>
<proteinExistence type="predicted"/>
<organism evidence="1 2">
    <name type="scientific">Mya arenaria</name>
    <name type="common">Soft-shell clam</name>
    <dbReference type="NCBI Taxonomy" id="6604"/>
    <lineage>
        <taxon>Eukaryota</taxon>
        <taxon>Metazoa</taxon>
        <taxon>Spiralia</taxon>
        <taxon>Lophotrochozoa</taxon>
        <taxon>Mollusca</taxon>
        <taxon>Bivalvia</taxon>
        <taxon>Autobranchia</taxon>
        <taxon>Heteroconchia</taxon>
        <taxon>Euheterodonta</taxon>
        <taxon>Imparidentia</taxon>
        <taxon>Neoheterodontei</taxon>
        <taxon>Myida</taxon>
        <taxon>Myoidea</taxon>
        <taxon>Myidae</taxon>
        <taxon>Mya</taxon>
    </lineage>
</organism>
<evidence type="ECO:0000313" key="1">
    <source>
        <dbReference type="EMBL" id="WAQ99256.1"/>
    </source>
</evidence>